<dbReference type="EMBL" id="AP019368">
    <property type="protein sequence ID" value="BBH54385.1"/>
    <property type="molecule type" value="Genomic_DNA"/>
</dbReference>
<dbReference type="SMART" id="SM00316">
    <property type="entry name" value="S1"/>
    <property type="match status" value="1"/>
</dbReference>
<dbReference type="InterPro" id="IPR058582">
    <property type="entry name" value="KH_NusA_2nd"/>
</dbReference>
<comment type="function">
    <text evidence="7">Participates in both transcription termination and antitermination.</text>
</comment>
<dbReference type="GO" id="GO:0000166">
    <property type="term" value="F:nucleotide binding"/>
    <property type="evidence" value="ECO:0007669"/>
    <property type="project" value="InterPro"/>
</dbReference>
<dbReference type="GO" id="GO:0003723">
    <property type="term" value="F:RNA binding"/>
    <property type="evidence" value="ECO:0007669"/>
    <property type="project" value="UniProtKB-UniRule"/>
</dbReference>
<comment type="subunit">
    <text evidence="7">Monomer. Binds directly to the core enzyme of the DNA-dependent RNA polymerase and to nascent RNA.</text>
</comment>
<dbReference type="InterPro" id="IPR025249">
    <property type="entry name" value="TF_NusA_KH_1st"/>
</dbReference>
<dbReference type="Pfam" id="PF00575">
    <property type="entry name" value="S1"/>
    <property type="match status" value="1"/>
</dbReference>
<keyword evidence="2 7" id="KW-0963">Cytoplasm</keyword>
<feature type="domain" description="S1 motif" evidence="8">
    <location>
        <begin position="136"/>
        <end position="200"/>
    </location>
</feature>
<keyword evidence="10" id="KW-1185">Reference proteome</keyword>
<gene>
    <name evidence="7" type="primary">nusA</name>
    <name evidence="9" type="ORF">JCM31447_28490</name>
</gene>
<dbReference type="InterPro" id="IPR010995">
    <property type="entry name" value="DNA_repair_Rad51/TF_NusA_a-hlx"/>
</dbReference>
<protein>
    <recommendedName>
        <fullName evidence="7">Transcription termination/antitermination protein NusA</fullName>
    </recommendedName>
</protein>
<dbReference type="InterPro" id="IPR010213">
    <property type="entry name" value="TF_NusA"/>
</dbReference>
<dbReference type="FunFam" id="3.30.300.20:FF:000005">
    <property type="entry name" value="Transcription termination/antitermination protein NusA"/>
    <property type="match status" value="1"/>
</dbReference>
<dbReference type="Gene3D" id="1.10.150.20">
    <property type="entry name" value="5' to 3' exonuclease, C-terminal subdomain"/>
    <property type="match status" value="1"/>
</dbReference>
<dbReference type="OrthoDB" id="5288169at2"/>
<dbReference type="PROSITE" id="PS50084">
    <property type="entry name" value="KH_TYPE_1"/>
    <property type="match status" value="1"/>
</dbReference>
<dbReference type="GO" id="GO:0006353">
    <property type="term" value="P:DNA-templated transcription termination"/>
    <property type="evidence" value="ECO:0007669"/>
    <property type="project" value="UniProtKB-UniRule"/>
</dbReference>
<dbReference type="InterPro" id="IPR030842">
    <property type="entry name" value="TF_NusA_bacterial"/>
</dbReference>
<dbReference type="Gene3D" id="3.30.1480.10">
    <property type="entry name" value="NusA, N-terminal domain"/>
    <property type="match status" value="1"/>
</dbReference>
<evidence type="ECO:0000313" key="10">
    <source>
        <dbReference type="Proteomes" id="UP000291236"/>
    </source>
</evidence>
<organism evidence="9 10">
    <name type="scientific">Fluviispira sanaruensis</name>
    <dbReference type="NCBI Taxonomy" id="2493639"/>
    <lineage>
        <taxon>Bacteria</taxon>
        <taxon>Pseudomonadati</taxon>
        <taxon>Bdellovibrionota</taxon>
        <taxon>Oligoflexia</taxon>
        <taxon>Silvanigrellales</taxon>
        <taxon>Silvanigrellaceae</taxon>
        <taxon>Fluviispira</taxon>
    </lineage>
</organism>
<evidence type="ECO:0000256" key="6">
    <source>
        <dbReference type="ARBA" id="ARBA00023163"/>
    </source>
</evidence>
<dbReference type="FunFam" id="3.30.300.20:FF:000002">
    <property type="entry name" value="Transcription termination/antitermination protein NusA"/>
    <property type="match status" value="1"/>
</dbReference>
<dbReference type="Gene3D" id="3.30.300.20">
    <property type="match status" value="2"/>
</dbReference>
<dbReference type="Gene3D" id="2.40.50.140">
    <property type="entry name" value="Nucleic acid-binding proteins"/>
    <property type="match status" value="1"/>
</dbReference>
<evidence type="ECO:0000313" key="9">
    <source>
        <dbReference type="EMBL" id="BBH54385.1"/>
    </source>
</evidence>
<dbReference type="Proteomes" id="UP000291236">
    <property type="component" value="Chromosome"/>
</dbReference>
<dbReference type="RefSeq" id="WP_130612025.1">
    <property type="nucleotide sequence ID" value="NZ_AP019368.1"/>
</dbReference>
<dbReference type="AlphaFoldDB" id="A0A4P2VXK9"/>
<dbReference type="NCBIfam" id="TIGR01953">
    <property type="entry name" value="NusA"/>
    <property type="match status" value="1"/>
</dbReference>
<evidence type="ECO:0000256" key="3">
    <source>
        <dbReference type="ARBA" id="ARBA00022814"/>
    </source>
</evidence>
<comment type="subcellular location">
    <subcellularLocation>
        <location evidence="7">Cytoplasm</location>
    </subcellularLocation>
</comment>
<evidence type="ECO:0000256" key="1">
    <source>
        <dbReference type="ARBA" id="ARBA00022472"/>
    </source>
</evidence>
<dbReference type="GO" id="GO:0031564">
    <property type="term" value="P:transcription antitermination"/>
    <property type="evidence" value="ECO:0007669"/>
    <property type="project" value="UniProtKB-UniRule"/>
</dbReference>
<name>A0A4P2VXK9_FLUSA</name>
<dbReference type="CDD" id="cd22529">
    <property type="entry name" value="KH-II_NusA_rpt2"/>
    <property type="match status" value="1"/>
</dbReference>
<accession>A0A4P2VXK9</accession>
<proteinExistence type="inferred from homology"/>
<keyword evidence="1 7" id="KW-0806">Transcription termination</keyword>
<dbReference type="Pfam" id="PF26594">
    <property type="entry name" value="KH_NusA_2nd"/>
    <property type="match status" value="1"/>
</dbReference>
<dbReference type="SUPFAM" id="SSF50249">
    <property type="entry name" value="Nucleic acid-binding proteins"/>
    <property type="match status" value="1"/>
</dbReference>
<dbReference type="PROSITE" id="PS50126">
    <property type="entry name" value="S1"/>
    <property type="match status" value="1"/>
</dbReference>
<dbReference type="InterPro" id="IPR036555">
    <property type="entry name" value="NusA_N_sf"/>
</dbReference>
<dbReference type="GO" id="GO:0005829">
    <property type="term" value="C:cytosol"/>
    <property type="evidence" value="ECO:0007669"/>
    <property type="project" value="TreeGrafter"/>
</dbReference>
<sequence length="537" mass="59660">MQIDLKRVIETVGKEKNIDRQLLIGALREAVLTAARKHFGDCVFETRFNEETEEIELIRYRTVVADEELTNVSKQIPATEALQMDDSLQIGDEIGEPLPTDQLGRIAAQAAKQSIVQKVMEAEKEKIVREFRDKKHQIVIGQVRRFDKADIIVDLGPTEGVLPVREQIPGEKYKIRDKVIAFVIDVKKSTRGPQVMLSRAHPELLIRLFEQEVTEISEGVVVIQSAARDPGSRSKIAVYSTEPSIDPVGACVGIKGARVQAIVQELRGEKIDIIPYDRDPARFVCNALAPSEPSKVIVNERLHIMEVVVPDEHLSLAIGKRGQNVRLAAQLTGWKVDIRSETKMRELVQEYKNVIAQIPALGEMRAEILVNEGYKDPADISRMDPRSLVKLLRLTPEEAEQVIQGASELASQSDEQSDLASDEDLEGFHLGEPIIDEEIGETEEAEAAIDDIVAKTRPQPLLDPEKVDVKSVPVERLRYWMQLKGVAEHIAAVIHTAGFSDFSSVATSNADEIAYKTGLPVKLSGKLHAETTKIIGN</sequence>
<dbReference type="Pfam" id="PF08529">
    <property type="entry name" value="NusA_N"/>
    <property type="match status" value="1"/>
</dbReference>
<dbReference type="SUPFAM" id="SSF69705">
    <property type="entry name" value="Transcription factor NusA, N-terminal domain"/>
    <property type="match status" value="1"/>
</dbReference>
<dbReference type="InterPro" id="IPR003029">
    <property type="entry name" value="S1_domain"/>
</dbReference>
<dbReference type="PANTHER" id="PTHR22648">
    <property type="entry name" value="TRANSCRIPTION TERMINATION FACTOR NUSA"/>
    <property type="match status" value="1"/>
</dbReference>
<dbReference type="CDD" id="cd04455">
    <property type="entry name" value="S1_NusA"/>
    <property type="match status" value="1"/>
</dbReference>
<evidence type="ECO:0000256" key="5">
    <source>
        <dbReference type="ARBA" id="ARBA00023015"/>
    </source>
</evidence>
<dbReference type="SUPFAM" id="SSF54814">
    <property type="entry name" value="Prokaryotic type KH domain (KH-domain type II)"/>
    <property type="match status" value="2"/>
</dbReference>
<dbReference type="CDD" id="cd02134">
    <property type="entry name" value="KH-II_NusA_rpt1"/>
    <property type="match status" value="1"/>
</dbReference>
<dbReference type="SMART" id="SM00322">
    <property type="entry name" value="KH"/>
    <property type="match status" value="2"/>
</dbReference>
<dbReference type="InterPro" id="IPR004087">
    <property type="entry name" value="KH_dom"/>
</dbReference>
<dbReference type="PANTHER" id="PTHR22648:SF0">
    <property type="entry name" value="TRANSCRIPTION TERMINATION_ANTITERMINATION PROTEIN NUSA"/>
    <property type="match status" value="1"/>
</dbReference>
<evidence type="ECO:0000256" key="4">
    <source>
        <dbReference type="ARBA" id="ARBA00022884"/>
    </source>
</evidence>
<keyword evidence="6 7" id="KW-0804">Transcription</keyword>
<keyword evidence="3 7" id="KW-0889">Transcription antitermination</keyword>
<dbReference type="InterPro" id="IPR015946">
    <property type="entry name" value="KH_dom-like_a/b"/>
</dbReference>
<dbReference type="GO" id="GO:0003700">
    <property type="term" value="F:DNA-binding transcription factor activity"/>
    <property type="evidence" value="ECO:0007669"/>
    <property type="project" value="InterPro"/>
</dbReference>
<dbReference type="InterPro" id="IPR012340">
    <property type="entry name" value="NA-bd_OB-fold"/>
</dbReference>
<dbReference type="HAMAP" id="MF_00945_B">
    <property type="entry name" value="NusA_B"/>
    <property type="match status" value="1"/>
</dbReference>
<evidence type="ECO:0000256" key="2">
    <source>
        <dbReference type="ARBA" id="ARBA00022490"/>
    </source>
</evidence>
<evidence type="ECO:0000256" key="7">
    <source>
        <dbReference type="HAMAP-Rule" id="MF_00945"/>
    </source>
</evidence>
<dbReference type="SUPFAM" id="SSF47794">
    <property type="entry name" value="Rad51 N-terminal domain-like"/>
    <property type="match status" value="1"/>
</dbReference>
<dbReference type="Pfam" id="PF13184">
    <property type="entry name" value="KH_NusA_1st"/>
    <property type="match status" value="1"/>
</dbReference>
<dbReference type="InterPro" id="IPR009019">
    <property type="entry name" value="KH_sf_prok-type"/>
</dbReference>
<dbReference type="InterPro" id="IPR013735">
    <property type="entry name" value="TF_NusA_N"/>
</dbReference>
<keyword evidence="4 7" id="KW-0694">RNA-binding</keyword>
<comment type="similarity">
    <text evidence="7">Belongs to the NusA family.</text>
</comment>
<evidence type="ECO:0000259" key="8">
    <source>
        <dbReference type="PROSITE" id="PS50126"/>
    </source>
</evidence>
<dbReference type="KEGG" id="sbf:JCM31447_28490"/>
<reference evidence="9 10" key="1">
    <citation type="submission" date="2018-12" db="EMBL/GenBank/DDBJ databases">
        <title>Rubrispira sanarue gen. nov., sp., nov., a member of the order Silvanigrellales, isolated from a brackish lake in Hamamatsu Japan.</title>
        <authorList>
            <person name="Maejima Y."/>
            <person name="Iino T."/>
            <person name="Muraguchi Y."/>
            <person name="Fukuda K."/>
            <person name="Nojiri H."/>
            <person name="Ohkuma M."/>
            <person name="Moriuchi R."/>
            <person name="Dohra H."/>
            <person name="Kimbara K."/>
            <person name="Shintani M."/>
        </authorList>
    </citation>
    <scope>NUCLEOTIDE SEQUENCE [LARGE SCALE GENOMIC DNA]</scope>
    <source>
        <strain evidence="9 10">RF1110005</strain>
    </source>
</reference>
<keyword evidence="5 7" id="KW-0805">Transcription regulation</keyword>